<sequence>MDFLKDLMKDDTYIAKEFKCLITDSFCNPEFSQVIREVLMQALSNDCADCTNKQKEIYDIIMPVFNNQKWISRMEEVKNRWSLHNSEKGSTKETESSKPKRHIECINDICSDSCEPGYFGNPLNFTCQPCSCNGHATDCDSQTGKCFCSTRGIIGDHCDKCDEHSLYEGDPKNGGTCYYELAVNYQFTFEFHEKRNRYHNAINYKATPTDPNLDTKLSISCSEEAKMNVTVKDIDNDEKSMFVNVPCSSLTFEHTFSKKLYNFGNENNNGLTTIYVYVYDLHAPVKVQVAISQLRDSR</sequence>
<dbReference type="EMBL" id="CM056742">
    <property type="protein sequence ID" value="KAJ8680794.1"/>
    <property type="molecule type" value="Genomic_DNA"/>
</dbReference>
<accession>A0ACC2PE02</accession>
<gene>
    <name evidence="1" type="ORF">QAD02_016581</name>
</gene>
<comment type="caution">
    <text evidence="1">The sequence shown here is derived from an EMBL/GenBank/DDBJ whole genome shotgun (WGS) entry which is preliminary data.</text>
</comment>
<evidence type="ECO:0000313" key="2">
    <source>
        <dbReference type="Proteomes" id="UP001239111"/>
    </source>
</evidence>
<organism evidence="1 2">
    <name type="scientific">Eretmocerus hayati</name>
    <dbReference type="NCBI Taxonomy" id="131215"/>
    <lineage>
        <taxon>Eukaryota</taxon>
        <taxon>Metazoa</taxon>
        <taxon>Ecdysozoa</taxon>
        <taxon>Arthropoda</taxon>
        <taxon>Hexapoda</taxon>
        <taxon>Insecta</taxon>
        <taxon>Pterygota</taxon>
        <taxon>Neoptera</taxon>
        <taxon>Endopterygota</taxon>
        <taxon>Hymenoptera</taxon>
        <taxon>Apocrita</taxon>
        <taxon>Proctotrupomorpha</taxon>
        <taxon>Chalcidoidea</taxon>
        <taxon>Aphelinidae</taxon>
        <taxon>Aphelininae</taxon>
        <taxon>Eretmocerus</taxon>
    </lineage>
</organism>
<reference evidence="1" key="1">
    <citation type="submission" date="2023-04" db="EMBL/GenBank/DDBJ databases">
        <title>A chromosome-level genome assembly of the parasitoid wasp Eretmocerus hayati.</title>
        <authorList>
            <person name="Zhong Y."/>
            <person name="Liu S."/>
            <person name="Liu Y."/>
        </authorList>
    </citation>
    <scope>NUCLEOTIDE SEQUENCE</scope>
    <source>
        <strain evidence="1">ZJU_SS_LIU_2023</strain>
    </source>
</reference>
<dbReference type="Proteomes" id="UP001239111">
    <property type="component" value="Chromosome 2"/>
</dbReference>
<proteinExistence type="predicted"/>
<keyword evidence="2" id="KW-1185">Reference proteome</keyword>
<protein>
    <submittedName>
        <fullName evidence="1">Uncharacterized protein</fullName>
    </submittedName>
</protein>
<evidence type="ECO:0000313" key="1">
    <source>
        <dbReference type="EMBL" id="KAJ8680794.1"/>
    </source>
</evidence>
<name>A0ACC2PE02_9HYME</name>